<evidence type="ECO:0000256" key="3">
    <source>
        <dbReference type="PIRSR" id="PIRSR617939-2"/>
    </source>
</evidence>
<sequence>MTLVTLYAAYASNMDPEQMARRAPHSPLRGTGWLQGWRLTFGGRDVGWDGALATVVEDADEHVFVVLYDVPAWDEQELDAWEGAELGVYRKIRVRVDTLEGDVLCWMYVLDDYEGGLPSARYLGILADAAEAAGAPDDYVKELRTRPCKSLGEPPL</sequence>
<dbReference type="GO" id="GO:0003839">
    <property type="term" value="F:gamma-glutamylcyclotransferase activity"/>
    <property type="evidence" value="ECO:0007669"/>
    <property type="project" value="InterPro"/>
</dbReference>
<keyword evidence="5" id="KW-1185">Reference proteome</keyword>
<dbReference type="Proteomes" id="UP000256661">
    <property type="component" value="Unassembled WGS sequence"/>
</dbReference>
<evidence type="ECO:0000256" key="2">
    <source>
        <dbReference type="PIRSR" id="PIRSR617939-1"/>
    </source>
</evidence>
<keyword evidence="1" id="KW-0456">Lyase</keyword>
<protein>
    <submittedName>
        <fullName evidence="4">AIG2 family protein</fullName>
    </submittedName>
</protein>
<dbReference type="PANTHER" id="PTHR12935">
    <property type="entry name" value="GAMMA-GLUTAMYLCYCLOTRANSFERASE"/>
    <property type="match status" value="1"/>
</dbReference>
<dbReference type="InterPro" id="IPR013024">
    <property type="entry name" value="GGCT-like"/>
</dbReference>
<dbReference type="CDD" id="cd06661">
    <property type="entry name" value="GGCT_like"/>
    <property type="match status" value="1"/>
</dbReference>
<comment type="caution">
    <text evidence="4">The sequence shown here is derived from an EMBL/GenBank/DDBJ whole genome shotgun (WGS) entry which is preliminary data.</text>
</comment>
<name>A0A3D9T3A7_9ACTN</name>
<evidence type="ECO:0000313" key="4">
    <source>
        <dbReference type="EMBL" id="REE98291.1"/>
    </source>
</evidence>
<reference evidence="4 5" key="1">
    <citation type="submission" date="2018-08" db="EMBL/GenBank/DDBJ databases">
        <title>Sequencing the genomes of 1000 actinobacteria strains.</title>
        <authorList>
            <person name="Klenk H.-P."/>
        </authorList>
    </citation>
    <scope>NUCLEOTIDE SEQUENCE [LARGE SCALE GENOMIC DNA]</scope>
    <source>
        <strain evidence="4 5">DSM 43927</strain>
    </source>
</reference>
<feature type="binding site" evidence="3">
    <location>
        <position position="122"/>
    </location>
    <ligand>
        <name>substrate</name>
    </ligand>
</feature>
<dbReference type="Pfam" id="PF13772">
    <property type="entry name" value="AIG2_2"/>
    <property type="match status" value="1"/>
</dbReference>
<dbReference type="Gene3D" id="3.10.490.10">
    <property type="entry name" value="Gamma-glutamyl cyclotransferase-like"/>
    <property type="match status" value="1"/>
</dbReference>
<dbReference type="InterPro" id="IPR036568">
    <property type="entry name" value="GGCT-like_sf"/>
</dbReference>
<accession>A0A3D9T3A7</accession>
<dbReference type="EMBL" id="QTTT01000001">
    <property type="protein sequence ID" value="REE98291.1"/>
    <property type="molecule type" value="Genomic_DNA"/>
</dbReference>
<proteinExistence type="predicted"/>
<evidence type="ECO:0000313" key="5">
    <source>
        <dbReference type="Proteomes" id="UP000256661"/>
    </source>
</evidence>
<dbReference type="SUPFAM" id="SSF110857">
    <property type="entry name" value="Gamma-glutamyl cyclotransferase-like"/>
    <property type="match status" value="1"/>
</dbReference>
<dbReference type="PANTHER" id="PTHR12935:SF0">
    <property type="entry name" value="GAMMA-GLUTAMYLCYCLOTRANSFERASE"/>
    <property type="match status" value="1"/>
</dbReference>
<feature type="binding site" evidence="3">
    <location>
        <begin position="7"/>
        <end position="12"/>
    </location>
    <ligand>
        <name>substrate</name>
    </ligand>
</feature>
<gene>
    <name evidence="4" type="ORF">DFJ69_3776</name>
</gene>
<organism evidence="4 5">
    <name type="scientific">Thermomonospora umbrina</name>
    <dbReference type="NCBI Taxonomy" id="111806"/>
    <lineage>
        <taxon>Bacteria</taxon>
        <taxon>Bacillati</taxon>
        <taxon>Actinomycetota</taxon>
        <taxon>Actinomycetes</taxon>
        <taxon>Streptosporangiales</taxon>
        <taxon>Thermomonosporaceae</taxon>
        <taxon>Thermomonospora</taxon>
    </lineage>
</organism>
<evidence type="ECO:0000256" key="1">
    <source>
        <dbReference type="ARBA" id="ARBA00023239"/>
    </source>
</evidence>
<dbReference type="InterPro" id="IPR017939">
    <property type="entry name" value="G-Glutamylcylcotransferase"/>
</dbReference>
<feature type="active site" description="Proton acceptor" evidence="2">
    <location>
        <position position="82"/>
    </location>
</feature>
<dbReference type="AlphaFoldDB" id="A0A3D9T3A7"/>